<organism evidence="2 3">
    <name type="scientific">Saccharomonospora marina XMU15</name>
    <dbReference type="NCBI Taxonomy" id="882083"/>
    <lineage>
        <taxon>Bacteria</taxon>
        <taxon>Bacillati</taxon>
        <taxon>Actinomycetota</taxon>
        <taxon>Actinomycetes</taxon>
        <taxon>Pseudonocardiales</taxon>
        <taxon>Pseudonocardiaceae</taxon>
        <taxon>Saccharomonospora</taxon>
    </lineage>
</organism>
<sequence>MTAAAAHAESVRNGDYAAFMHCSSGDRWLPEAEAQTSAWLRRRKNYDVPLNVSADYTQANSALSVRRLTGDGRDDLRIRLVENQGTNGKWTTDLIAHDEPGDHAWINLTVRNDQGRFVNVPGLAKFLMEALPLGDGGIEFTGKPAVYREGDVDRLMSLLADQRRHGLVFVAGTDSVAGLPFDPYVRKVGEWASEVHGLAQVVVLDPAASQAFARRAGDRYAAPPWTIRTYGPGVVFGDDRDFRRHRILGTQRLAHRPDHTIRRLLGDIVREQAATRPAVPAVLRVQRRFDRAENRRLVEAVEPVAVETPVGASADTTVDAPIQARTVVEPDRKPAEPPRGAELTEQQEQLALVKRILGITTVTEREISEAILRIAHRHANHQALQALERRVDDLQLNVFELEDEKAKLYKALKDSQDETQLVHLELDDRDARIRWLKKRLKDRGDYEAACVTDVPEEFYTAYPESFEDLLERLDQIDGVVFTGDPAEVAKLNQIDTENAAVRTAWEAVLCLGDYVEARKSGNWNGGLDQYIKNPPSGYRTVSKGKWGRSETRVTMNAYGGDRVFPVPETVDPSEHVSMTAHFKLAKIGMRSPRMYLHDAHPTQPCVYIGYIGEHLTNMQTN</sequence>
<dbReference type="eggNOG" id="COG3883">
    <property type="taxonomic scope" value="Bacteria"/>
</dbReference>
<dbReference type="STRING" id="882083.SacmaDRAFT_3434"/>
<keyword evidence="3" id="KW-1185">Reference proteome</keyword>
<reference evidence="2 3" key="1">
    <citation type="journal article" date="2012" name="Stand. Genomic Sci.">
        <title>Genome sequence of the ocean sediment bacterium Saccharomonospora marina type strain (XMU15(T)).</title>
        <authorList>
            <person name="Klenk H.P."/>
            <person name="Lu M."/>
            <person name="Lucas S."/>
            <person name="Lapidus A."/>
            <person name="Copeland A."/>
            <person name="Pitluck S."/>
            <person name="Goodwin L.A."/>
            <person name="Han C."/>
            <person name="Tapia R."/>
            <person name="Brambilla E.M."/>
            <person name="Potter G."/>
            <person name="Land M."/>
            <person name="Ivanova N."/>
            <person name="Rohde M."/>
            <person name="Goker M."/>
            <person name="Detter J.C."/>
            <person name="Li W.J."/>
            <person name="Kyrpides N.C."/>
            <person name="Woyke T."/>
        </authorList>
    </citation>
    <scope>NUCLEOTIDE SEQUENCE [LARGE SCALE GENOMIC DNA]</scope>
    <source>
        <strain evidence="2 3">XMU15</strain>
    </source>
</reference>
<accession>H5WWP1</accession>
<proteinExistence type="predicted"/>
<dbReference type="OrthoDB" id="3246562at2"/>
<evidence type="ECO:0000313" key="2">
    <source>
        <dbReference type="EMBL" id="EHR51654.1"/>
    </source>
</evidence>
<protein>
    <submittedName>
        <fullName evidence="2">Uncharacterized protein</fullName>
    </submittedName>
</protein>
<feature type="coiled-coil region" evidence="1">
    <location>
        <begin position="384"/>
        <end position="418"/>
    </location>
</feature>
<keyword evidence="1" id="KW-0175">Coiled coil</keyword>
<gene>
    <name evidence="2" type="ORF">SacmaDRAFT_3434</name>
</gene>
<dbReference type="EMBL" id="CM001439">
    <property type="protein sequence ID" value="EHR51654.1"/>
    <property type="molecule type" value="Genomic_DNA"/>
</dbReference>
<dbReference type="AlphaFoldDB" id="H5WWP1"/>
<name>H5WWP1_9PSEU</name>
<evidence type="ECO:0000313" key="3">
    <source>
        <dbReference type="Proteomes" id="UP000004926"/>
    </source>
</evidence>
<dbReference type="HOGENOM" id="CLU_024561_0_0_11"/>
<dbReference type="RefSeq" id="WP_009155036.1">
    <property type="nucleotide sequence ID" value="NZ_CM001439.1"/>
</dbReference>
<dbReference type="Proteomes" id="UP000004926">
    <property type="component" value="Chromosome"/>
</dbReference>
<evidence type="ECO:0000256" key="1">
    <source>
        <dbReference type="SAM" id="Coils"/>
    </source>
</evidence>